<dbReference type="SUPFAM" id="SSF55785">
    <property type="entry name" value="PYP-like sensor domain (PAS domain)"/>
    <property type="match status" value="1"/>
</dbReference>
<dbReference type="PANTHER" id="PTHR43547:SF2">
    <property type="entry name" value="HYBRID SIGNAL TRANSDUCTION HISTIDINE KINASE C"/>
    <property type="match status" value="1"/>
</dbReference>
<dbReference type="GO" id="GO:0000155">
    <property type="term" value="F:phosphorelay sensor kinase activity"/>
    <property type="evidence" value="ECO:0007669"/>
    <property type="project" value="InterPro"/>
</dbReference>
<dbReference type="Pfam" id="PF02518">
    <property type="entry name" value="HATPase_c"/>
    <property type="match status" value="1"/>
</dbReference>
<evidence type="ECO:0000256" key="2">
    <source>
        <dbReference type="ARBA" id="ARBA00006402"/>
    </source>
</evidence>
<dbReference type="CDD" id="cd00130">
    <property type="entry name" value="PAS"/>
    <property type="match status" value="1"/>
</dbReference>
<dbReference type="PROSITE" id="PS50112">
    <property type="entry name" value="PAS"/>
    <property type="match status" value="1"/>
</dbReference>
<dbReference type="InterPro" id="IPR005467">
    <property type="entry name" value="His_kinase_dom"/>
</dbReference>
<dbReference type="SMART" id="SM00387">
    <property type="entry name" value="HATPase_c"/>
    <property type="match status" value="1"/>
</dbReference>
<feature type="domain" description="Histidine kinase" evidence="9">
    <location>
        <begin position="173"/>
        <end position="403"/>
    </location>
</feature>
<dbReference type="SUPFAM" id="SSF47384">
    <property type="entry name" value="Homodimeric domain of signal transducing histidine kinase"/>
    <property type="match status" value="1"/>
</dbReference>
<evidence type="ECO:0000259" key="9">
    <source>
        <dbReference type="PROSITE" id="PS50109"/>
    </source>
</evidence>
<comment type="catalytic activity">
    <reaction evidence="1">
        <text>ATP + protein L-histidine = ADP + protein N-phospho-L-histidine.</text>
        <dbReference type="EC" id="2.7.13.3"/>
    </reaction>
</comment>
<keyword evidence="6" id="KW-0902">Two-component regulatory system</keyword>
<dbReference type="EMBL" id="JHEG04000001">
    <property type="protein sequence ID" value="KAF3891335.1"/>
    <property type="molecule type" value="Genomic_DNA"/>
</dbReference>
<proteinExistence type="inferred from homology"/>
<dbReference type="InterPro" id="IPR013656">
    <property type="entry name" value="PAS_4"/>
</dbReference>
<evidence type="ECO:0000256" key="8">
    <source>
        <dbReference type="PROSITE-ProRule" id="PRU00169"/>
    </source>
</evidence>
<keyword evidence="5" id="KW-0808">Transferase</keyword>
<dbReference type="Gene3D" id="3.40.50.2300">
    <property type="match status" value="1"/>
</dbReference>
<dbReference type="CDD" id="cd00082">
    <property type="entry name" value="HisKA"/>
    <property type="match status" value="1"/>
</dbReference>
<comment type="similarity">
    <text evidence="2">In the N-terminal section; belongs to the phytochrome family.</text>
</comment>
<dbReference type="Gene3D" id="3.30.450.20">
    <property type="entry name" value="PAS domain"/>
    <property type="match status" value="1"/>
</dbReference>
<dbReference type="Pfam" id="PF08448">
    <property type="entry name" value="PAS_4"/>
    <property type="match status" value="1"/>
</dbReference>
<dbReference type="InterPro" id="IPR036890">
    <property type="entry name" value="HATPase_C_sf"/>
</dbReference>
<feature type="modified residue" description="4-aspartylphosphate" evidence="8">
    <location>
        <position position="479"/>
    </location>
</feature>
<dbReference type="SMART" id="SM00448">
    <property type="entry name" value="REC"/>
    <property type="match status" value="1"/>
</dbReference>
<feature type="domain" description="Response regulatory" evidence="10">
    <location>
        <begin position="430"/>
        <end position="548"/>
    </location>
</feature>
<evidence type="ECO:0000259" key="10">
    <source>
        <dbReference type="PROSITE" id="PS50110"/>
    </source>
</evidence>
<dbReference type="InterPro" id="IPR000014">
    <property type="entry name" value="PAS"/>
</dbReference>
<dbReference type="InterPro" id="IPR011006">
    <property type="entry name" value="CheY-like_superfamily"/>
</dbReference>
<evidence type="ECO:0000256" key="3">
    <source>
        <dbReference type="ARBA" id="ARBA00012438"/>
    </source>
</evidence>
<dbReference type="PANTHER" id="PTHR43547">
    <property type="entry name" value="TWO-COMPONENT HISTIDINE KINASE"/>
    <property type="match status" value="1"/>
</dbReference>
<dbReference type="InterPro" id="IPR003594">
    <property type="entry name" value="HATPase_dom"/>
</dbReference>
<dbReference type="Pfam" id="PF00512">
    <property type="entry name" value="HisKA"/>
    <property type="match status" value="1"/>
</dbReference>
<evidence type="ECO:0000256" key="5">
    <source>
        <dbReference type="ARBA" id="ARBA00022777"/>
    </source>
</evidence>
<dbReference type="PROSITE" id="PS50110">
    <property type="entry name" value="RESPONSE_REGULATORY"/>
    <property type="match status" value="1"/>
</dbReference>
<sequence>MAKLMRTYSKLTKVHQKKVARKQQLCVKAKTVCVDVGSILETITGAVIVVDCEWRYLYVNSEAAKLMQKTPQDLLGLQMWEVFPDIIGTKFEREYRRSLTEKVPVNFEEFFPSYNMWLEVRANPFDQGLAISFSDITQRKKDEQERLELLQRERVARTEAESANRIKDEFLAVLSHELRSPLNPILGWAKMLRTGKYDRIATDRALETIERNAKLQAQLIEDLLDVSRILRGKLVLNIHPVNLVTAIEAAIETVQLAAQAKAIQIYTVLDSHVGLISGDTNRLQQILWNLLSNAIKFTPNGGRVEVRLERVEGEDKGDRVEMIEGYAQITITDSGKGINPKFLPHVFEYFRQENSTTTRKFGGLGLGLAIVRYLTEMHGGLVTAHSQGEGQGATFTVKLPIVSAPQNQLGESEDCHSRDSIAHSSLQGLRILIVDDEADIRQLVAFILEESGAEVCITKSASEALAVMEKSVPDLLVCDIGMPDVDGYMLMRQIRALPPEKGGQMLAVALTAYAGEYNRKQALAAGFQMHLAKPIDPDIFIREISRICSYITKTKVFK</sequence>
<evidence type="ECO:0000256" key="4">
    <source>
        <dbReference type="ARBA" id="ARBA00022553"/>
    </source>
</evidence>
<gene>
    <name evidence="12" type="ORF">DA73_0400037310</name>
</gene>
<keyword evidence="5" id="KW-0418">Kinase</keyword>
<dbReference type="SMART" id="SM00091">
    <property type="entry name" value="PAS"/>
    <property type="match status" value="1"/>
</dbReference>
<dbReference type="Gene3D" id="1.10.287.130">
    <property type="match status" value="1"/>
</dbReference>
<evidence type="ECO:0000259" key="11">
    <source>
        <dbReference type="PROSITE" id="PS50112"/>
    </source>
</evidence>
<organism evidence="12 13">
    <name type="scientific">Tolypothrix bouteillei VB521301</name>
    <dbReference type="NCBI Taxonomy" id="1479485"/>
    <lineage>
        <taxon>Bacteria</taxon>
        <taxon>Bacillati</taxon>
        <taxon>Cyanobacteriota</taxon>
        <taxon>Cyanophyceae</taxon>
        <taxon>Nostocales</taxon>
        <taxon>Tolypothrichaceae</taxon>
        <taxon>Tolypothrix</taxon>
    </lineage>
</organism>
<evidence type="ECO:0000313" key="13">
    <source>
        <dbReference type="Proteomes" id="UP000029738"/>
    </source>
</evidence>
<dbReference type="NCBIfam" id="TIGR00229">
    <property type="entry name" value="sensory_box"/>
    <property type="match status" value="1"/>
</dbReference>
<name>A0A8S9TGD8_9CYAN</name>
<dbReference type="InterPro" id="IPR035965">
    <property type="entry name" value="PAS-like_dom_sf"/>
</dbReference>
<dbReference type="Pfam" id="PF00072">
    <property type="entry name" value="Response_reg"/>
    <property type="match status" value="1"/>
</dbReference>
<evidence type="ECO:0000313" key="12">
    <source>
        <dbReference type="EMBL" id="KAF3891335.1"/>
    </source>
</evidence>
<keyword evidence="13" id="KW-1185">Reference proteome</keyword>
<dbReference type="PROSITE" id="PS50109">
    <property type="entry name" value="HIS_KIN"/>
    <property type="match status" value="1"/>
</dbReference>
<dbReference type="Proteomes" id="UP000029738">
    <property type="component" value="Unassembled WGS sequence"/>
</dbReference>
<dbReference type="Gene3D" id="3.30.565.10">
    <property type="entry name" value="Histidine kinase-like ATPase, C-terminal domain"/>
    <property type="match status" value="1"/>
</dbReference>
<comment type="caution">
    <text evidence="12">The sequence shown here is derived from an EMBL/GenBank/DDBJ whole genome shotgun (WGS) entry which is preliminary data.</text>
</comment>
<dbReference type="InterPro" id="IPR036097">
    <property type="entry name" value="HisK_dim/P_sf"/>
</dbReference>
<dbReference type="PRINTS" id="PR00344">
    <property type="entry name" value="BCTRLSENSOR"/>
</dbReference>
<dbReference type="SMART" id="SM00388">
    <property type="entry name" value="HisKA"/>
    <property type="match status" value="1"/>
</dbReference>
<dbReference type="EC" id="2.7.13.3" evidence="3"/>
<dbReference type="InterPro" id="IPR003661">
    <property type="entry name" value="HisK_dim/P_dom"/>
</dbReference>
<dbReference type="OrthoDB" id="473540at2"/>
<dbReference type="CDD" id="cd16922">
    <property type="entry name" value="HATPase_EvgS-ArcB-TorS-like"/>
    <property type="match status" value="1"/>
</dbReference>
<feature type="domain" description="PAS" evidence="11">
    <location>
        <begin position="39"/>
        <end position="76"/>
    </location>
</feature>
<evidence type="ECO:0000256" key="6">
    <source>
        <dbReference type="ARBA" id="ARBA00023012"/>
    </source>
</evidence>
<dbReference type="InterPro" id="IPR004358">
    <property type="entry name" value="Sig_transdc_His_kin-like_C"/>
</dbReference>
<evidence type="ECO:0000256" key="1">
    <source>
        <dbReference type="ARBA" id="ARBA00000085"/>
    </source>
</evidence>
<dbReference type="RefSeq" id="WP_050045563.1">
    <property type="nucleotide sequence ID" value="NZ_JHEG04000001.1"/>
</dbReference>
<dbReference type="CDD" id="cd17580">
    <property type="entry name" value="REC_2_DhkD-like"/>
    <property type="match status" value="1"/>
</dbReference>
<accession>A0A8S9TGD8</accession>
<dbReference type="SUPFAM" id="SSF55874">
    <property type="entry name" value="ATPase domain of HSP90 chaperone/DNA topoisomerase II/histidine kinase"/>
    <property type="match status" value="1"/>
</dbReference>
<reference evidence="12" key="2">
    <citation type="submission" date="2019-11" db="EMBL/GenBank/DDBJ databases">
        <title>Improved Assembly of Tolypothrix boutellei genome.</title>
        <authorList>
            <person name="Sarangi A.N."/>
            <person name="Mukherjee M."/>
            <person name="Ghosh S."/>
            <person name="Singh D."/>
            <person name="Das A."/>
            <person name="Kant S."/>
            <person name="Prusty A."/>
            <person name="Tripathy S."/>
        </authorList>
    </citation>
    <scope>NUCLEOTIDE SEQUENCE</scope>
    <source>
        <strain evidence="12">VB521301</strain>
    </source>
</reference>
<dbReference type="AlphaFoldDB" id="A0A8S9TGD8"/>
<dbReference type="SUPFAM" id="SSF52172">
    <property type="entry name" value="CheY-like"/>
    <property type="match status" value="1"/>
</dbReference>
<dbReference type="InterPro" id="IPR001789">
    <property type="entry name" value="Sig_transdc_resp-reg_receiver"/>
</dbReference>
<dbReference type="FunFam" id="3.30.565.10:FF:000010">
    <property type="entry name" value="Sensor histidine kinase RcsC"/>
    <property type="match status" value="1"/>
</dbReference>
<reference evidence="12" key="1">
    <citation type="journal article" date="2015" name="Genome Announc.">
        <title>Draft Genome Sequence of Tolypothrix boutellei Strain VB521301.</title>
        <authorList>
            <person name="Chandrababunaidu M.M."/>
            <person name="Singh D."/>
            <person name="Sen D."/>
            <person name="Bhan S."/>
            <person name="Das S."/>
            <person name="Gupta A."/>
            <person name="Adhikary S.P."/>
            <person name="Tripathy S."/>
        </authorList>
    </citation>
    <scope>NUCLEOTIDE SEQUENCE</scope>
    <source>
        <strain evidence="12">VB521301</strain>
    </source>
</reference>
<keyword evidence="4 8" id="KW-0597">Phosphoprotein</keyword>
<evidence type="ECO:0000256" key="7">
    <source>
        <dbReference type="ARBA" id="ARBA00074306"/>
    </source>
</evidence>
<protein>
    <recommendedName>
        <fullName evidence="7">Circadian input-output histidine kinase CikA</fullName>
        <ecNumber evidence="3">2.7.13.3</ecNumber>
    </recommendedName>
</protein>